<dbReference type="AlphaFoldDB" id="A0A942Z755"/>
<reference evidence="1" key="1">
    <citation type="submission" date="2019-12" db="EMBL/GenBank/DDBJ databases">
        <title>Clostridiaceae gen. nov. sp. nov., isolated from sediment in Xinjiang, China.</title>
        <authorList>
            <person name="Zhang R."/>
        </authorList>
    </citation>
    <scope>NUCLEOTIDE SEQUENCE</scope>
    <source>
        <strain evidence="1">D2Q-11</strain>
    </source>
</reference>
<comment type="caution">
    <text evidence="1">The sequence shown here is derived from an EMBL/GenBank/DDBJ whole genome shotgun (WGS) entry which is preliminary data.</text>
</comment>
<name>A0A942Z755_9FIRM</name>
<evidence type="ECO:0000313" key="1">
    <source>
        <dbReference type="EMBL" id="MBS4539196.1"/>
    </source>
</evidence>
<gene>
    <name evidence="1" type="ORF">GOQ27_12035</name>
</gene>
<accession>A0A942Z755</accession>
<sequence>MSTYHGPVTQKPISELAKYLKNLIPANIPETYELKPMFENVASEEDIRNGIIAFRDFLYLFCDHLISDGHLYFKLKKNPRNGTDYPFLYRITDLLSDIGYHSKLSESGDSLLITEIPSFTTSIDEKGNKKRAKNPVSKLIVFCVF</sequence>
<evidence type="ECO:0000313" key="2">
    <source>
        <dbReference type="Proteomes" id="UP000724672"/>
    </source>
</evidence>
<keyword evidence="2" id="KW-1185">Reference proteome</keyword>
<organism evidence="1 2">
    <name type="scientific">Anaeromonas frigoriresistens</name>
    <dbReference type="NCBI Taxonomy" id="2683708"/>
    <lineage>
        <taxon>Bacteria</taxon>
        <taxon>Bacillati</taxon>
        <taxon>Bacillota</taxon>
        <taxon>Tissierellia</taxon>
        <taxon>Tissierellales</taxon>
        <taxon>Thermohalobacteraceae</taxon>
        <taxon>Anaeromonas</taxon>
    </lineage>
</organism>
<protein>
    <submittedName>
        <fullName evidence="1">Uncharacterized protein</fullName>
    </submittedName>
</protein>
<dbReference type="EMBL" id="WSFT01000043">
    <property type="protein sequence ID" value="MBS4539196.1"/>
    <property type="molecule type" value="Genomic_DNA"/>
</dbReference>
<dbReference type="Proteomes" id="UP000724672">
    <property type="component" value="Unassembled WGS sequence"/>
</dbReference>
<proteinExistence type="predicted"/>
<dbReference type="RefSeq" id="WP_203367122.1">
    <property type="nucleotide sequence ID" value="NZ_WSFT01000043.1"/>
</dbReference>